<reference evidence="1" key="1">
    <citation type="submission" date="2014-09" db="EMBL/GenBank/DDBJ databases">
        <authorList>
            <person name="Magalhaes I.L.F."/>
            <person name="Oliveira U."/>
            <person name="Santos F.R."/>
            <person name="Vidigal T.H.D.A."/>
            <person name="Brescovit A.D."/>
            <person name="Santos A.J."/>
        </authorList>
    </citation>
    <scope>NUCLEOTIDE SEQUENCE</scope>
    <source>
        <tissue evidence="1">Shoot tissue taken approximately 20 cm above the soil surface</tissue>
    </source>
</reference>
<sequence>MKPSGLAMAVVMVSRTAAGGLGTTRPRIIACTGGHTMARRYYSGHCTWSSGSCQHTISSRS</sequence>
<evidence type="ECO:0000313" key="1">
    <source>
        <dbReference type="EMBL" id="JAD77339.1"/>
    </source>
</evidence>
<reference evidence="1" key="2">
    <citation type="journal article" date="2015" name="Data Brief">
        <title>Shoot transcriptome of the giant reed, Arundo donax.</title>
        <authorList>
            <person name="Barrero R.A."/>
            <person name="Guerrero F.D."/>
            <person name="Moolhuijzen P."/>
            <person name="Goolsby J.A."/>
            <person name="Tidwell J."/>
            <person name="Bellgard S.E."/>
            <person name="Bellgard M.I."/>
        </authorList>
    </citation>
    <scope>NUCLEOTIDE SEQUENCE</scope>
    <source>
        <tissue evidence="1">Shoot tissue taken approximately 20 cm above the soil surface</tissue>
    </source>
</reference>
<protein>
    <submittedName>
        <fullName evidence="1">Uncharacterized protein</fullName>
    </submittedName>
</protein>
<organism evidence="1">
    <name type="scientific">Arundo donax</name>
    <name type="common">Giant reed</name>
    <name type="synonym">Donax arundinaceus</name>
    <dbReference type="NCBI Taxonomy" id="35708"/>
    <lineage>
        <taxon>Eukaryota</taxon>
        <taxon>Viridiplantae</taxon>
        <taxon>Streptophyta</taxon>
        <taxon>Embryophyta</taxon>
        <taxon>Tracheophyta</taxon>
        <taxon>Spermatophyta</taxon>
        <taxon>Magnoliopsida</taxon>
        <taxon>Liliopsida</taxon>
        <taxon>Poales</taxon>
        <taxon>Poaceae</taxon>
        <taxon>PACMAD clade</taxon>
        <taxon>Arundinoideae</taxon>
        <taxon>Arundineae</taxon>
        <taxon>Arundo</taxon>
    </lineage>
</organism>
<dbReference type="EMBL" id="GBRH01220556">
    <property type="protein sequence ID" value="JAD77339.1"/>
    <property type="molecule type" value="Transcribed_RNA"/>
</dbReference>
<dbReference type="AlphaFoldDB" id="A0A0A9CM05"/>
<name>A0A0A9CM05_ARUDO</name>
<accession>A0A0A9CM05</accession>
<proteinExistence type="predicted"/>